<dbReference type="SMART" id="SM00382">
    <property type="entry name" value="AAA"/>
    <property type="match status" value="1"/>
</dbReference>
<dbReference type="PANTHER" id="PTHR42771">
    <property type="entry name" value="IRON(3+)-HYDROXAMATE IMPORT ATP-BINDING PROTEIN FHUC"/>
    <property type="match status" value="1"/>
</dbReference>
<evidence type="ECO:0000259" key="10">
    <source>
        <dbReference type="PROSITE" id="PS50893"/>
    </source>
</evidence>
<dbReference type="GO" id="GO:0006826">
    <property type="term" value="P:iron ion transport"/>
    <property type="evidence" value="ECO:0007669"/>
    <property type="project" value="UniProtKB-KW"/>
</dbReference>
<evidence type="ECO:0000256" key="1">
    <source>
        <dbReference type="ARBA" id="ARBA00004202"/>
    </source>
</evidence>
<evidence type="ECO:0000256" key="7">
    <source>
        <dbReference type="ARBA" id="ARBA00023004"/>
    </source>
</evidence>
<name>A0A518CXT5_9BACT</name>
<keyword evidence="3" id="KW-1003">Cell membrane</keyword>
<keyword evidence="2" id="KW-0813">Transport</keyword>
<gene>
    <name evidence="11" type="ORF">Pla163_11430</name>
</gene>
<dbReference type="GO" id="GO:0016887">
    <property type="term" value="F:ATP hydrolysis activity"/>
    <property type="evidence" value="ECO:0007669"/>
    <property type="project" value="InterPro"/>
</dbReference>
<sequence>MRLERALSHYLRSISVRWDDVEDRGIYPFDLPVIRELKEINFSPTVTYIVGDNGTGKSTLLEAIAVAVGFNPEGGSRNMNFSTIETHSSLATHLHAIRGATPRDGYFLRAESFYNVASKIDELDVDPLDVRLNEPLPPLIDSYGGRSLHKQSHGESFWALFTERFRGNGLYILDEPEAALSPTRQLAFLLRMQDLVKAGSQFLIATHAPIVLSYPGALIYELRDGELLETALEDTETFNVTRSFLANREAALDELLNKDEDAE</sequence>
<feature type="domain" description="ABC transporter" evidence="10">
    <location>
        <begin position="16"/>
        <end position="249"/>
    </location>
</feature>
<keyword evidence="7" id="KW-0408">Iron</keyword>
<dbReference type="InterPro" id="IPR027417">
    <property type="entry name" value="P-loop_NTPase"/>
</dbReference>
<keyword evidence="9" id="KW-0472">Membrane</keyword>
<comment type="subcellular location">
    <subcellularLocation>
        <location evidence="1">Cell membrane</location>
        <topology evidence="1">Peripheral membrane protein</topology>
    </subcellularLocation>
</comment>
<dbReference type="OrthoDB" id="9784297at2"/>
<keyword evidence="6" id="KW-0067">ATP-binding</keyword>
<dbReference type="InterPro" id="IPR038729">
    <property type="entry name" value="Rad50/SbcC_AAA"/>
</dbReference>
<evidence type="ECO:0000256" key="3">
    <source>
        <dbReference type="ARBA" id="ARBA00022475"/>
    </source>
</evidence>
<dbReference type="AlphaFoldDB" id="A0A518CXT5"/>
<dbReference type="Pfam" id="PF13476">
    <property type="entry name" value="AAA_23"/>
    <property type="match status" value="1"/>
</dbReference>
<keyword evidence="12" id="KW-1185">Reference proteome</keyword>
<reference evidence="11 12" key="1">
    <citation type="submission" date="2019-02" db="EMBL/GenBank/DDBJ databases">
        <title>Deep-cultivation of Planctomycetes and their phenomic and genomic characterization uncovers novel biology.</title>
        <authorList>
            <person name="Wiegand S."/>
            <person name="Jogler M."/>
            <person name="Boedeker C."/>
            <person name="Pinto D."/>
            <person name="Vollmers J."/>
            <person name="Rivas-Marin E."/>
            <person name="Kohn T."/>
            <person name="Peeters S.H."/>
            <person name="Heuer A."/>
            <person name="Rast P."/>
            <person name="Oberbeckmann S."/>
            <person name="Bunk B."/>
            <person name="Jeske O."/>
            <person name="Meyerdierks A."/>
            <person name="Storesund J.E."/>
            <person name="Kallscheuer N."/>
            <person name="Luecker S."/>
            <person name="Lage O.M."/>
            <person name="Pohl T."/>
            <person name="Merkel B.J."/>
            <person name="Hornburger P."/>
            <person name="Mueller R.-W."/>
            <person name="Bruemmer F."/>
            <person name="Labrenz M."/>
            <person name="Spormann A.M."/>
            <person name="Op den Camp H."/>
            <person name="Overmann J."/>
            <person name="Amann R."/>
            <person name="Jetten M.S.M."/>
            <person name="Mascher T."/>
            <person name="Medema M.H."/>
            <person name="Devos D.P."/>
            <person name="Kaster A.-K."/>
            <person name="Ovreas L."/>
            <person name="Rohde M."/>
            <person name="Galperin M.Y."/>
            <person name="Jogler C."/>
        </authorList>
    </citation>
    <scope>NUCLEOTIDE SEQUENCE [LARGE SCALE GENOMIC DNA]</scope>
    <source>
        <strain evidence="11 12">Pla163</strain>
    </source>
</reference>
<dbReference type="InterPro" id="IPR003439">
    <property type="entry name" value="ABC_transporter-like_ATP-bd"/>
</dbReference>
<evidence type="ECO:0000313" key="11">
    <source>
        <dbReference type="EMBL" id="QDU84042.1"/>
    </source>
</evidence>
<protein>
    <submittedName>
        <fullName evidence="11">Recombination protein F</fullName>
    </submittedName>
</protein>
<evidence type="ECO:0000256" key="8">
    <source>
        <dbReference type="ARBA" id="ARBA00023065"/>
    </source>
</evidence>
<proteinExistence type="predicted"/>
<keyword evidence="5" id="KW-0547">Nucleotide-binding</keyword>
<keyword evidence="8" id="KW-0406">Ion transport</keyword>
<dbReference type="PROSITE" id="PS50893">
    <property type="entry name" value="ABC_TRANSPORTER_2"/>
    <property type="match status" value="1"/>
</dbReference>
<evidence type="ECO:0000313" key="12">
    <source>
        <dbReference type="Proteomes" id="UP000319342"/>
    </source>
</evidence>
<dbReference type="SUPFAM" id="SSF52540">
    <property type="entry name" value="P-loop containing nucleoside triphosphate hydrolases"/>
    <property type="match status" value="1"/>
</dbReference>
<evidence type="ECO:0000256" key="4">
    <source>
        <dbReference type="ARBA" id="ARBA00022496"/>
    </source>
</evidence>
<evidence type="ECO:0000256" key="2">
    <source>
        <dbReference type="ARBA" id="ARBA00022448"/>
    </source>
</evidence>
<dbReference type="InterPro" id="IPR051535">
    <property type="entry name" value="Siderophore_ABC-ATPase"/>
</dbReference>
<dbReference type="Proteomes" id="UP000319342">
    <property type="component" value="Chromosome"/>
</dbReference>
<dbReference type="PANTHER" id="PTHR42771:SF2">
    <property type="entry name" value="IRON(3+)-HYDROXAMATE IMPORT ATP-BINDING PROTEIN FHUC"/>
    <property type="match status" value="1"/>
</dbReference>
<dbReference type="EMBL" id="CP036290">
    <property type="protein sequence ID" value="QDU84042.1"/>
    <property type="molecule type" value="Genomic_DNA"/>
</dbReference>
<evidence type="ECO:0000256" key="5">
    <source>
        <dbReference type="ARBA" id="ARBA00022741"/>
    </source>
</evidence>
<evidence type="ECO:0000256" key="6">
    <source>
        <dbReference type="ARBA" id="ARBA00022840"/>
    </source>
</evidence>
<dbReference type="GO" id="GO:0006302">
    <property type="term" value="P:double-strand break repair"/>
    <property type="evidence" value="ECO:0007669"/>
    <property type="project" value="InterPro"/>
</dbReference>
<evidence type="ECO:0000256" key="9">
    <source>
        <dbReference type="ARBA" id="ARBA00023136"/>
    </source>
</evidence>
<keyword evidence="4" id="KW-0410">Iron transport</keyword>
<dbReference type="GO" id="GO:0005886">
    <property type="term" value="C:plasma membrane"/>
    <property type="evidence" value="ECO:0007669"/>
    <property type="project" value="UniProtKB-SubCell"/>
</dbReference>
<dbReference type="Gene3D" id="3.40.50.300">
    <property type="entry name" value="P-loop containing nucleotide triphosphate hydrolases"/>
    <property type="match status" value="2"/>
</dbReference>
<organism evidence="11 12">
    <name type="scientific">Rohdeia mirabilis</name>
    <dbReference type="NCBI Taxonomy" id="2528008"/>
    <lineage>
        <taxon>Bacteria</taxon>
        <taxon>Pseudomonadati</taxon>
        <taxon>Planctomycetota</taxon>
        <taxon>Planctomycetia</taxon>
        <taxon>Planctomycetia incertae sedis</taxon>
        <taxon>Rohdeia</taxon>
    </lineage>
</organism>
<dbReference type="InterPro" id="IPR003593">
    <property type="entry name" value="AAA+_ATPase"/>
</dbReference>
<accession>A0A518CXT5</accession>
<dbReference type="GO" id="GO:0005524">
    <property type="term" value="F:ATP binding"/>
    <property type="evidence" value="ECO:0007669"/>
    <property type="project" value="UniProtKB-KW"/>
</dbReference>